<protein>
    <recommendedName>
        <fullName evidence="2">Phospholipid/glycerol acyltransferase domain-containing protein</fullName>
    </recommendedName>
</protein>
<evidence type="ECO:0000313" key="1">
    <source>
        <dbReference type="EMBL" id="KAA6343674.1"/>
    </source>
</evidence>
<sequence>MNTTEFDEIRPYNDDEIAQAFEELAVDQRFREATETVPLDIPYEVLIEQMRSCKTKDEFQKNISYKIIWSFGKFANGITIDHTPLRLSKDIAYTYISNHRDIILDSGFLAVLLIDLGVPATEIAIGDNLLIYPWIKKIVRINKSFIVHRALTMRQVLEASTLMSRYMHYTIHEKKQSIWIAQREGRAKDSDDRTQKSLIKMLTMGGAGNVIDRLTELNIAPLAISYEYDPCDFLKACEYQLKRDNPDYKKTTKEDLLSMKTGLFGYKGKIHFQVSGCINNELAQLDLSLPEAELLTQVIALIDRYIHANYRLYPNNYIALDMLRGNRDYTDKYTSEEFYTFESYIEKQLDKIELPNKDIPFLREKILTMYANPLINYLATNNR</sequence>
<dbReference type="GO" id="GO:0042840">
    <property type="term" value="P:D-glucuronate catabolic process"/>
    <property type="evidence" value="ECO:0007669"/>
    <property type="project" value="TreeGrafter"/>
</dbReference>
<dbReference type="AlphaFoldDB" id="A0A5J4SC04"/>
<evidence type="ECO:0008006" key="2">
    <source>
        <dbReference type="Google" id="ProtNLM"/>
    </source>
</evidence>
<dbReference type="PANTHER" id="PTHR30068:SF3">
    <property type="entry name" value="PHOSPHOLIPID_GLYCEROL ACYLTRANSFERASE DOMAIN-CONTAINING PROTEIN"/>
    <property type="match status" value="1"/>
</dbReference>
<dbReference type="GO" id="GO:0019698">
    <property type="term" value="P:D-galacturonate catabolic process"/>
    <property type="evidence" value="ECO:0007669"/>
    <property type="project" value="TreeGrafter"/>
</dbReference>
<name>A0A5J4SC04_9ZZZZ</name>
<comment type="caution">
    <text evidence="1">The sequence shown here is derived from an EMBL/GenBank/DDBJ whole genome shotgun (WGS) entry which is preliminary data.</text>
</comment>
<organism evidence="1">
    <name type="scientific">termite gut metagenome</name>
    <dbReference type="NCBI Taxonomy" id="433724"/>
    <lineage>
        <taxon>unclassified sequences</taxon>
        <taxon>metagenomes</taxon>
        <taxon>organismal metagenomes</taxon>
    </lineage>
</organism>
<proteinExistence type="predicted"/>
<gene>
    <name evidence="1" type="ORF">EZS27_008650</name>
</gene>
<dbReference type="EMBL" id="SNRY01000257">
    <property type="protein sequence ID" value="KAA6343674.1"/>
    <property type="molecule type" value="Genomic_DNA"/>
</dbReference>
<dbReference type="PANTHER" id="PTHR30068">
    <property type="entry name" value="URONATE ISOMERASE"/>
    <property type="match status" value="1"/>
</dbReference>
<accession>A0A5J4SC04</accession>
<reference evidence="1" key="1">
    <citation type="submission" date="2019-03" db="EMBL/GenBank/DDBJ databases">
        <title>Single cell metagenomics reveals metabolic interactions within the superorganism composed of flagellate Streblomastix strix and complex community of Bacteroidetes bacteria on its surface.</title>
        <authorList>
            <person name="Treitli S.C."/>
            <person name="Kolisko M."/>
            <person name="Husnik F."/>
            <person name="Keeling P."/>
            <person name="Hampl V."/>
        </authorList>
    </citation>
    <scope>NUCLEOTIDE SEQUENCE</scope>
    <source>
        <strain evidence="1">STM</strain>
    </source>
</reference>